<dbReference type="Proteomes" id="UP000683360">
    <property type="component" value="Unassembled WGS sequence"/>
</dbReference>
<dbReference type="NCBIfam" id="TIGR02097">
    <property type="entry name" value="yccV"/>
    <property type="match status" value="1"/>
</dbReference>
<dbReference type="SUPFAM" id="SSF141255">
    <property type="entry name" value="YccV-like"/>
    <property type="match status" value="1"/>
</dbReference>
<dbReference type="Gene3D" id="2.30.30.390">
    <property type="entry name" value="Hemimethylated DNA-binding domain"/>
    <property type="match status" value="1"/>
</dbReference>
<accession>A0A8S3UJW5</accession>
<keyword evidence="3" id="KW-1185">Reference proteome</keyword>
<dbReference type="SMART" id="SM00992">
    <property type="entry name" value="YccV-like"/>
    <property type="match status" value="1"/>
</dbReference>
<evidence type="ECO:0000259" key="1">
    <source>
        <dbReference type="SMART" id="SM00992"/>
    </source>
</evidence>
<dbReference type="OrthoDB" id="28868at2759"/>
<evidence type="ECO:0000313" key="3">
    <source>
        <dbReference type="Proteomes" id="UP000683360"/>
    </source>
</evidence>
<name>A0A8S3UJW5_MYTED</name>
<organism evidence="2 3">
    <name type="scientific">Mytilus edulis</name>
    <name type="common">Blue mussel</name>
    <dbReference type="NCBI Taxonomy" id="6550"/>
    <lineage>
        <taxon>Eukaryota</taxon>
        <taxon>Metazoa</taxon>
        <taxon>Spiralia</taxon>
        <taxon>Lophotrochozoa</taxon>
        <taxon>Mollusca</taxon>
        <taxon>Bivalvia</taxon>
        <taxon>Autobranchia</taxon>
        <taxon>Pteriomorphia</taxon>
        <taxon>Mytilida</taxon>
        <taxon>Mytiloidea</taxon>
        <taxon>Mytilidae</taxon>
        <taxon>Mytilinae</taxon>
        <taxon>Mytilus</taxon>
    </lineage>
</organism>
<reference evidence="2" key="1">
    <citation type="submission" date="2021-03" db="EMBL/GenBank/DDBJ databases">
        <authorList>
            <person name="Bekaert M."/>
        </authorList>
    </citation>
    <scope>NUCLEOTIDE SEQUENCE</scope>
</reference>
<dbReference type="InterPro" id="IPR053189">
    <property type="entry name" value="Clp_protease_adapter_ClpF"/>
</dbReference>
<dbReference type="PANTHER" id="PTHR48439">
    <property type="entry name" value="HEMIMETHYLATED DNA-BINDING DOMAIN-CONTAINING PROTEIN"/>
    <property type="match status" value="1"/>
</dbReference>
<proteinExistence type="predicted"/>
<gene>
    <name evidence="2" type="ORF">MEDL_58629</name>
</gene>
<comment type="caution">
    <text evidence="2">The sequence shown here is derived from an EMBL/GenBank/DDBJ whole genome shotgun (WGS) entry which is preliminary data.</text>
</comment>
<dbReference type="InterPro" id="IPR036623">
    <property type="entry name" value="Hemimethylated_DNA-bd_sf"/>
</dbReference>
<protein>
    <recommendedName>
        <fullName evidence="1">Hemimethylated DNA-binding domain-containing protein</fullName>
    </recommendedName>
</protein>
<evidence type="ECO:0000313" key="2">
    <source>
        <dbReference type="EMBL" id="CAG2246665.1"/>
    </source>
</evidence>
<sequence>MRKRNVYNRCIYQKKNKKTMPVDRRAAIQLGLLLMAVPAQYLFTKFMSTTDSQRSYALRNLVNDASVFQEKYLSWKTWKRWCTDLLNSVSSLSESEDPSLDDPQGESPALEVLKYKDPEGHFAASTQPRSPRPPNVKYRIGQVIRHKIWGYRGVIVGWDPKCRAPADWIKQMHDKDKPEWRDMPNYSILVDTRDRLTPQLTYVPEENFEIISNMKIMHPGIDEYFEGFDGAQYLPRPWMKVVYPHD</sequence>
<dbReference type="PANTHER" id="PTHR48439:SF1">
    <property type="entry name" value="HEMIMETHYLATED DNA-BINDING DOMAIN-CONTAINING PROTEIN"/>
    <property type="match status" value="1"/>
</dbReference>
<dbReference type="EMBL" id="CAJPWZ010002878">
    <property type="protein sequence ID" value="CAG2246665.1"/>
    <property type="molecule type" value="Genomic_DNA"/>
</dbReference>
<dbReference type="Pfam" id="PF08755">
    <property type="entry name" value="YccV-like"/>
    <property type="match status" value="1"/>
</dbReference>
<dbReference type="InterPro" id="IPR011722">
    <property type="entry name" value="Hemimethylated_DNA-bd_dom"/>
</dbReference>
<dbReference type="GO" id="GO:0003677">
    <property type="term" value="F:DNA binding"/>
    <property type="evidence" value="ECO:0007669"/>
    <property type="project" value="InterPro"/>
</dbReference>
<dbReference type="AlphaFoldDB" id="A0A8S3UJW5"/>
<feature type="domain" description="Hemimethylated DNA-binding" evidence="1">
    <location>
        <begin position="135"/>
        <end position="236"/>
    </location>
</feature>